<evidence type="ECO:0000313" key="1">
    <source>
        <dbReference type="EMBL" id="KAE8959495.1"/>
    </source>
</evidence>
<gene>
    <name evidence="1" type="ORF">PR002_g30525</name>
</gene>
<dbReference type="Proteomes" id="UP000435112">
    <property type="component" value="Unassembled WGS sequence"/>
</dbReference>
<sequence>MRWARFVKYRSLYASSRRTAESDASWMTPSRAYADADSRADGTGSTGGTAWREFVRQKRDGSCGEFGGEAGD</sequence>
<proteinExistence type="predicted"/>
<accession>A0A6A3GLY3</accession>
<name>A0A6A3GLY3_9STRA</name>
<organism evidence="1 2">
    <name type="scientific">Phytophthora rubi</name>
    <dbReference type="NCBI Taxonomy" id="129364"/>
    <lineage>
        <taxon>Eukaryota</taxon>
        <taxon>Sar</taxon>
        <taxon>Stramenopiles</taxon>
        <taxon>Oomycota</taxon>
        <taxon>Peronosporomycetes</taxon>
        <taxon>Peronosporales</taxon>
        <taxon>Peronosporaceae</taxon>
        <taxon>Phytophthora</taxon>
    </lineage>
</organism>
<reference evidence="1 2" key="1">
    <citation type="submission" date="2018-09" db="EMBL/GenBank/DDBJ databases">
        <title>Genomic investigation of the strawberry pathogen Phytophthora fragariae indicates pathogenicity is determined by transcriptional variation in three key races.</title>
        <authorList>
            <person name="Adams T.M."/>
            <person name="Armitage A.D."/>
            <person name="Sobczyk M.K."/>
            <person name="Bates H.J."/>
            <person name="Dunwell J.M."/>
            <person name="Nellist C.F."/>
            <person name="Harrison R.J."/>
        </authorList>
    </citation>
    <scope>NUCLEOTIDE SEQUENCE [LARGE SCALE GENOMIC DNA]</scope>
    <source>
        <strain evidence="1 2">SCRP324</strain>
    </source>
</reference>
<protein>
    <submittedName>
        <fullName evidence="1">Uncharacterized protein</fullName>
    </submittedName>
</protein>
<dbReference type="EMBL" id="QXFU01007004">
    <property type="protein sequence ID" value="KAE8959495.1"/>
    <property type="molecule type" value="Genomic_DNA"/>
</dbReference>
<dbReference type="AlphaFoldDB" id="A0A6A3GLY3"/>
<evidence type="ECO:0000313" key="2">
    <source>
        <dbReference type="Proteomes" id="UP000435112"/>
    </source>
</evidence>
<comment type="caution">
    <text evidence="1">The sequence shown here is derived from an EMBL/GenBank/DDBJ whole genome shotgun (WGS) entry which is preliminary data.</text>
</comment>